<evidence type="ECO:0000256" key="2">
    <source>
        <dbReference type="ARBA" id="ARBA00022695"/>
    </source>
</evidence>
<name>A0A9X4F4H6_9VIBR</name>
<comment type="caution">
    <text evidence="7">The sequence shown here is derived from an EMBL/GenBank/DDBJ whole genome shotgun (WGS) entry which is preliminary data.</text>
</comment>
<dbReference type="InterPro" id="IPR000477">
    <property type="entry name" value="RT_dom"/>
</dbReference>
<sequence length="470" mass="53991">MNIDLDNFFGSFNFGRVRGFFIKNKNFELHVDVATAIAQIACFKDELPQGSPCSPVITNLICHPMDIVLARMAKKYSCTYTRYADDITFSTRKNHFPSAIMVETNGVYTPSKKLDHEICRAGFVINHKKSRIQYQDSRQDVTGLIVNKKIGIKKEYRRITKAMCHSLFCTGQYVKVVEGEETEGTINELEGRLNFIDSIDRHNRVNYPESLSPLYQHRKHGVRTREVWNSREKTFSRFLYYKYFYANQMPTVLCEGHTDNIYLKSALKSLKVQFPKLIDATNFKITFVNYSKRTRFLLELAGGTSYLANFITSFEERYKFYQAPKPENPVIIILDNDDGLEKNGGILVKLQEIQSTNIFPPPPRKGNKKNKLKNADFIHVTDNLYVVFTPLKGGRDTMIEDLFDVAALSSVVSGRTFDRTEKLKPSSSYYGKNEFATQVIQKQASTINFSGFTTLLSRVVKAIEHYESIR</sequence>
<evidence type="ECO:0000256" key="4">
    <source>
        <dbReference type="ARBA" id="ARBA00022842"/>
    </source>
</evidence>
<dbReference type="Proteomes" id="UP001140979">
    <property type="component" value="Unassembled WGS sequence"/>
</dbReference>
<keyword evidence="1" id="KW-0808">Transferase</keyword>
<dbReference type="PROSITE" id="PS50878">
    <property type="entry name" value="RT_POL"/>
    <property type="match status" value="1"/>
</dbReference>
<dbReference type="InterPro" id="IPR000123">
    <property type="entry name" value="Reverse_transcriptase_msDNA"/>
</dbReference>
<evidence type="ECO:0000256" key="1">
    <source>
        <dbReference type="ARBA" id="ARBA00022679"/>
    </source>
</evidence>
<gene>
    <name evidence="7" type="ORF">L9W94_19130</name>
</gene>
<dbReference type="CDD" id="cd03487">
    <property type="entry name" value="RT_Bac_retron_II"/>
    <property type="match status" value="1"/>
</dbReference>
<keyword evidence="3" id="KW-0479">Metal-binding</keyword>
<reference evidence="7" key="1">
    <citation type="submission" date="2022-02" db="EMBL/GenBank/DDBJ databases">
        <title>Emergence and expansion in Europe of a Vibrio aestuarianus clonal complex pathogenic for oysters.</title>
        <authorList>
            <person name="Mesnil A."/>
            <person name="Travers M.-A."/>
        </authorList>
    </citation>
    <scope>NUCLEOTIDE SEQUENCE</scope>
    <source>
        <strain evidence="7">19_064_11T1</strain>
    </source>
</reference>
<keyword evidence="2" id="KW-0548">Nucleotidyltransferase</keyword>
<protein>
    <submittedName>
        <fullName evidence="7">Retron Ec67 family RNA-directed DNA polymerase/endonuclease</fullName>
    </submittedName>
</protein>
<evidence type="ECO:0000256" key="5">
    <source>
        <dbReference type="ARBA" id="ARBA00022918"/>
    </source>
</evidence>
<feature type="domain" description="Reverse transcriptase" evidence="6">
    <location>
        <begin position="1"/>
        <end position="146"/>
    </location>
</feature>
<dbReference type="GO" id="GO:0046872">
    <property type="term" value="F:metal ion binding"/>
    <property type="evidence" value="ECO:0007669"/>
    <property type="project" value="UniProtKB-KW"/>
</dbReference>
<keyword evidence="5 7" id="KW-0695">RNA-directed DNA polymerase</keyword>
<evidence type="ECO:0000313" key="7">
    <source>
        <dbReference type="EMBL" id="MDE1244204.1"/>
    </source>
</evidence>
<dbReference type="GO" id="GO:0003964">
    <property type="term" value="F:RNA-directed DNA polymerase activity"/>
    <property type="evidence" value="ECO:0007669"/>
    <property type="project" value="UniProtKB-KW"/>
</dbReference>
<dbReference type="EMBL" id="JAKNBA010000076">
    <property type="protein sequence ID" value="MDE1244204.1"/>
    <property type="molecule type" value="Genomic_DNA"/>
</dbReference>
<dbReference type="PRINTS" id="PR00866">
    <property type="entry name" value="RNADNAPOLMS"/>
</dbReference>
<dbReference type="InterPro" id="IPR053543">
    <property type="entry name" value="Bacterial_RT"/>
</dbReference>
<accession>A0A9X4F4H6</accession>
<dbReference type="Pfam" id="PF00078">
    <property type="entry name" value="RVT_1"/>
    <property type="match status" value="1"/>
</dbReference>
<keyword evidence="4" id="KW-0460">Magnesium</keyword>
<evidence type="ECO:0000313" key="8">
    <source>
        <dbReference type="Proteomes" id="UP001140979"/>
    </source>
</evidence>
<dbReference type="GO" id="GO:0003723">
    <property type="term" value="F:RNA binding"/>
    <property type="evidence" value="ECO:0007669"/>
    <property type="project" value="InterPro"/>
</dbReference>
<dbReference type="AlphaFoldDB" id="A0A9X4F4H6"/>
<dbReference type="NCBIfam" id="NF038237">
    <property type="entry name" value="retron_Ec67_fus"/>
    <property type="match status" value="1"/>
</dbReference>
<evidence type="ECO:0000259" key="6">
    <source>
        <dbReference type="PROSITE" id="PS50878"/>
    </source>
</evidence>
<evidence type="ECO:0000256" key="3">
    <source>
        <dbReference type="ARBA" id="ARBA00022723"/>
    </source>
</evidence>
<organism evidence="7 8">
    <name type="scientific">Vibrio aestuarianus</name>
    <dbReference type="NCBI Taxonomy" id="28171"/>
    <lineage>
        <taxon>Bacteria</taxon>
        <taxon>Pseudomonadati</taxon>
        <taxon>Pseudomonadota</taxon>
        <taxon>Gammaproteobacteria</taxon>
        <taxon>Vibrionales</taxon>
        <taxon>Vibrionaceae</taxon>
        <taxon>Vibrio</taxon>
    </lineage>
</organism>
<proteinExistence type="predicted"/>